<gene>
    <name evidence="1" type="ORF">SY89_01225</name>
</gene>
<dbReference type="Gene3D" id="3.40.50.300">
    <property type="entry name" value="P-loop containing nucleotide triphosphate hydrolases"/>
    <property type="match status" value="1"/>
</dbReference>
<dbReference type="Pfam" id="PF24336">
    <property type="entry name" value="DUF7504"/>
    <property type="match status" value="1"/>
</dbReference>
<reference evidence="2" key="1">
    <citation type="submission" date="2013-11" db="EMBL/GenBank/DDBJ databases">
        <authorList>
            <person name="Hoang H.T."/>
            <person name="Killian M.L."/>
            <person name="Madson D.M."/>
            <person name="Arruda P.H.E."/>
            <person name="Sun D."/>
            <person name="Schwartz K.J."/>
            <person name="Yoon K."/>
        </authorList>
    </citation>
    <scope>NUCLEOTIDE SEQUENCE [LARGE SCALE GENOMIC DNA]</scope>
    <source>
        <strain evidence="2">CDK2</strain>
    </source>
</reference>
<protein>
    <recommendedName>
        <fullName evidence="3">RecA-superfamily ATPase, KaiC/GvpD/RAD55 family</fullName>
    </recommendedName>
</protein>
<name>A0A0P7I1B4_9EURY</name>
<dbReference type="InterPro" id="IPR027417">
    <property type="entry name" value="P-loop_NTPase"/>
</dbReference>
<dbReference type="EMBL" id="LGUC01000001">
    <property type="protein sequence ID" value="KPN30490.1"/>
    <property type="molecule type" value="Genomic_DNA"/>
</dbReference>
<dbReference type="Proteomes" id="UP000050535">
    <property type="component" value="Unassembled WGS sequence"/>
</dbReference>
<evidence type="ECO:0008006" key="3">
    <source>
        <dbReference type="Google" id="ProtNLM"/>
    </source>
</evidence>
<dbReference type="InterPro" id="IPR055927">
    <property type="entry name" value="DUF7504"/>
</dbReference>
<dbReference type="STRING" id="699431.SY89_01225"/>
<evidence type="ECO:0000313" key="2">
    <source>
        <dbReference type="Proteomes" id="UP000050535"/>
    </source>
</evidence>
<accession>A0A0P7I1B4</accession>
<comment type="caution">
    <text evidence="1">The sequence shown here is derived from an EMBL/GenBank/DDBJ whole genome shotgun (WGS) entry which is preliminary data.</text>
</comment>
<evidence type="ECO:0000313" key="1">
    <source>
        <dbReference type="EMBL" id="KPN30490.1"/>
    </source>
</evidence>
<proteinExistence type="predicted"/>
<keyword evidence="2" id="KW-1185">Reference proteome</keyword>
<dbReference type="OrthoDB" id="70318at2157"/>
<sequence>MRMEEPTSQTLDSAIPIAELAVGRSVLVRGPAMSGKYDLLLRLLDALADCGLLVSTSRQATGAREDFADYGDPDCFGIVDCASRAQGRDGDENGLVRYASSPKNLTEVGVKFTDLVDSVQADADHAAVGVHSVSELLMYWETERVYQFLRVLLAEAKGLDWPAVAVIDDDAATEQAVTTLTQPFDAVITTRRDDDGRAFRYQESRREPTDWVAF</sequence>
<dbReference type="AlphaFoldDB" id="A0A0P7I1B4"/>
<organism evidence="1 2">
    <name type="scientific">Halolamina pelagica</name>
    <dbReference type="NCBI Taxonomy" id="699431"/>
    <lineage>
        <taxon>Archaea</taxon>
        <taxon>Methanobacteriati</taxon>
        <taxon>Methanobacteriota</taxon>
        <taxon>Stenosarchaea group</taxon>
        <taxon>Halobacteria</taxon>
        <taxon>Halobacteriales</taxon>
        <taxon>Haloferacaceae</taxon>
    </lineage>
</organism>
<dbReference type="RefSeq" id="WP_144427138.1">
    <property type="nucleotide sequence ID" value="NZ_LGUC01000001.1"/>
</dbReference>